<feature type="domain" description="Helix-turn-helix" evidence="1">
    <location>
        <begin position="21"/>
        <end position="73"/>
    </location>
</feature>
<reference evidence="2" key="1">
    <citation type="submission" date="2022-08" db="EMBL/GenBank/DDBJ databases">
        <authorList>
            <person name="Deng Y."/>
            <person name="Han X.-F."/>
            <person name="Zhang Y.-Q."/>
        </authorList>
    </citation>
    <scope>NUCLEOTIDE SEQUENCE</scope>
    <source>
        <strain evidence="2">CPCC 203386</strain>
    </source>
</reference>
<organism evidence="2 3">
    <name type="scientific">Herbiconiux daphne</name>
    <dbReference type="NCBI Taxonomy" id="2970914"/>
    <lineage>
        <taxon>Bacteria</taxon>
        <taxon>Bacillati</taxon>
        <taxon>Actinomycetota</taxon>
        <taxon>Actinomycetes</taxon>
        <taxon>Micrococcales</taxon>
        <taxon>Microbacteriaceae</taxon>
        <taxon>Herbiconiux</taxon>
    </lineage>
</organism>
<dbReference type="RefSeq" id="WP_259540870.1">
    <property type="nucleotide sequence ID" value="NZ_JANLCJ010000008.1"/>
</dbReference>
<dbReference type="EMBL" id="JANLCJ010000008">
    <property type="protein sequence ID" value="MCS5735778.1"/>
    <property type="molecule type" value="Genomic_DNA"/>
</dbReference>
<evidence type="ECO:0000313" key="3">
    <source>
        <dbReference type="Proteomes" id="UP001165586"/>
    </source>
</evidence>
<keyword evidence="3" id="KW-1185">Reference proteome</keyword>
<proteinExistence type="predicted"/>
<accession>A0ABT2H752</accession>
<comment type="caution">
    <text evidence="2">The sequence shown here is derived from an EMBL/GenBank/DDBJ whole genome shotgun (WGS) entry which is preliminary data.</text>
</comment>
<dbReference type="InterPro" id="IPR041657">
    <property type="entry name" value="HTH_17"/>
</dbReference>
<dbReference type="NCBIfam" id="TIGR01764">
    <property type="entry name" value="excise"/>
    <property type="match status" value="1"/>
</dbReference>
<dbReference type="InterPro" id="IPR010093">
    <property type="entry name" value="SinI_DNA-bd"/>
</dbReference>
<evidence type="ECO:0000259" key="1">
    <source>
        <dbReference type="Pfam" id="PF12728"/>
    </source>
</evidence>
<protein>
    <submittedName>
        <fullName evidence="2">Helix-turn-helix domain-containing protein</fullName>
    </submittedName>
</protein>
<sequence length="91" mass="10273">MDEPISTLMWPDSALSRYGDMLTVGEVSRVINLGERSVRDLLTTSDPASRLPAVRIGKNWRIPREQLRAYLLAHHNEQAALNLQDDERGTS</sequence>
<gene>
    <name evidence="2" type="ORF">N1032_18715</name>
</gene>
<name>A0ABT2H752_9MICO</name>
<evidence type="ECO:0000313" key="2">
    <source>
        <dbReference type="EMBL" id="MCS5735778.1"/>
    </source>
</evidence>
<dbReference type="Pfam" id="PF12728">
    <property type="entry name" value="HTH_17"/>
    <property type="match status" value="1"/>
</dbReference>
<dbReference type="Proteomes" id="UP001165586">
    <property type="component" value="Unassembled WGS sequence"/>
</dbReference>